<name>A0A6J5R505_9CAUD</name>
<proteinExistence type="predicted"/>
<organism evidence="1">
    <name type="scientific">uncultured Caudovirales phage</name>
    <dbReference type="NCBI Taxonomy" id="2100421"/>
    <lineage>
        <taxon>Viruses</taxon>
        <taxon>Duplodnaviria</taxon>
        <taxon>Heunggongvirae</taxon>
        <taxon>Uroviricota</taxon>
        <taxon>Caudoviricetes</taxon>
        <taxon>Peduoviridae</taxon>
        <taxon>Maltschvirus</taxon>
        <taxon>Maltschvirus maltsch</taxon>
    </lineage>
</organism>
<evidence type="ECO:0000313" key="1">
    <source>
        <dbReference type="EMBL" id="CAB4189667.1"/>
    </source>
</evidence>
<protein>
    <submittedName>
        <fullName evidence="1">Uncharacterized protein</fullName>
    </submittedName>
</protein>
<gene>
    <name evidence="1" type="ORF">UFOVP1205_11</name>
</gene>
<dbReference type="EMBL" id="LR797141">
    <property type="protein sequence ID" value="CAB4189667.1"/>
    <property type="molecule type" value="Genomic_DNA"/>
</dbReference>
<accession>A0A6J5R505</accession>
<reference evidence="1" key="1">
    <citation type="submission" date="2020-05" db="EMBL/GenBank/DDBJ databases">
        <authorList>
            <person name="Chiriac C."/>
            <person name="Salcher M."/>
            <person name="Ghai R."/>
            <person name="Kavagutti S V."/>
        </authorList>
    </citation>
    <scope>NUCLEOTIDE SEQUENCE</scope>
</reference>
<sequence length="149" mass="16907">MPFALTFEKTGLKALDKRIQNMKYTLLEQAQYRAMTKIKNIVAKELKSEWKGAPYKRQGKNLHRNAIVDGVFSIINRKANGIITSSIGVRRKTKYTYVVNILNPGFTTSKGAKIAGLKIHEKVFLIAQRESALFEKYLEDSALKMLNGK</sequence>